<reference evidence="2 3" key="1">
    <citation type="submission" date="2016-10" db="EMBL/GenBank/DDBJ databases">
        <authorList>
            <person name="de Groot N.N."/>
        </authorList>
    </citation>
    <scope>NUCLEOTIDE SEQUENCE [LARGE SCALE GENOMIC DNA]</scope>
    <source>
        <strain evidence="3">KMM 9023,NRIC 0796,JCM 17311,KCTC 23692</strain>
    </source>
</reference>
<gene>
    <name evidence="2" type="ORF">SAMN04515673_10539</name>
</gene>
<feature type="chain" id="PRO_5011745410" evidence="1">
    <location>
        <begin position="23"/>
        <end position="112"/>
    </location>
</feature>
<dbReference type="Proteomes" id="UP000199302">
    <property type="component" value="Unassembled WGS sequence"/>
</dbReference>
<name>A0A1I6DS60_9RHOB</name>
<protein>
    <submittedName>
        <fullName evidence="2">Uncharacterized protein</fullName>
    </submittedName>
</protein>
<evidence type="ECO:0000313" key="3">
    <source>
        <dbReference type="Proteomes" id="UP000199302"/>
    </source>
</evidence>
<dbReference type="RefSeq" id="WP_092079357.1">
    <property type="nucleotide sequence ID" value="NZ_FOYI01000005.1"/>
</dbReference>
<evidence type="ECO:0000256" key="1">
    <source>
        <dbReference type="SAM" id="SignalP"/>
    </source>
</evidence>
<sequence>MKRSIITASLAALVASASIATADTSFFSYEGAQSGKSYVTFDSVTADSDAVVEIRDFRLGEVGDLLGTETVHAGANTQVKVRIGEEPLGDVIAILKSGDQVLATQEVDINRN</sequence>
<dbReference type="AlphaFoldDB" id="A0A1I6DS60"/>
<keyword evidence="3" id="KW-1185">Reference proteome</keyword>
<keyword evidence="1" id="KW-0732">Signal</keyword>
<organism evidence="2 3">
    <name type="scientific">Poseidonocella sedimentorum</name>
    <dbReference type="NCBI Taxonomy" id="871652"/>
    <lineage>
        <taxon>Bacteria</taxon>
        <taxon>Pseudomonadati</taxon>
        <taxon>Pseudomonadota</taxon>
        <taxon>Alphaproteobacteria</taxon>
        <taxon>Rhodobacterales</taxon>
        <taxon>Roseobacteraceae</taxon>
        <taxon>Poseidonocella</taxon>
    </lineage>
</organism>
<accession>A0A1I6DS60</accession>
<dbReference type="OrthoDB" id="7876219at2"/>
<proteinExistence type="predicted"/>
<evidence type="ECO:0000313" key="2">
    <source>
        <dbReference type="EMBL" id="SFR08303.1"/>
    </source>
</evidence>
<feature type="signal peptide" evidence="1">
    <location>
        <begin position="1"/>
        <end position="22"/>
    </location>
</feature>
<dbReference type="EMBL" id="FOYI01000005">
    <property type="protein sequence ID" value="SFR08303.1"/>
    <property type="molecule type" value="Genomic_DNA"/>
</dbReference>